<dbReference type="EC" id="2.6.1.9" evidence="11"/>
<dbReference type="GO" id="GO:0004400">
    <property type="term" value="F:histidinol-phosphate transaminase activity"/>
    <property type="evidence" value="ECO:0007669"/>
    <property type="project" value="UniProtKB-UniRule"/>
</dbReference>
<evidence type="ECO:0000313" key="14">
    <source>
        <dbReference type="EMBL" id="MBS7455888.1"/>
    </source>
</evidence>
<keyword evidence="9 11" id="KW-0368">Histidine biosynthesis</keyword>
<accession>A0A8J7VUQ2</accession>
<dbReference type="InterPro" id="IPR004839">
    <property type="entry name" value="Aminotransferase_I/II_large"/>
</dbReference>
<reference evidence="13" key="2">
    <citation type="submission" date="2021-04" db="EMBL/GenBank/DDBJ databases">
        <authorList>
            <person name="Karlyshev A.V."/>
        </authorList>
    </citation>
    <scope>NUCLEOTIDE SEQUENCE</scope>
    <source>
        <strain evidence="13">LMG 29479</strain>
    </source>
</reference>
<dbReference type="PANTHER" id="PTHR42885:SF2">
    <property type="entry name" value="HISTIDINOL-PHOSPHATE AMINOTRANSFERASE"/>
    <property type="match status" value="1"/>
</dbReference>
<dbReference type="Gene3D" id="3.40.640.10">
    <property type="entry name" value="Type I PLP-dependent aspartate aminotransferase-like (Major domain)"/>
    <property type="match status" value="1"/>
</dbReference>
<comment type="caution">
    <text evidence="13">The sequence shown here is derived from an EMBL/GenBank/DDBJ whole genome shotgun (WGS) entry which is preliminary data.</text>
</comment>
<organism evidence="13">
    <name type="scientific">Coralloluteibacterium stylophorae</name>
    <dbReference type="NCBI Taxonomy" id="1776034"/>
    <lineage>
        <taxon>Bacteria</taxon>
        <taxon>Pseudomonadati</taxon>
        <taxon>Pseudomonadota</taxon>
        <taxon>Gammaproteobacteria</taxon>
        <taxon>Lysobacterales</taxon>
        <taxon>Lysobacteraceae</taxon>
        <taxon>Coralloluteibacterium</taxon>
    </lineage>
</organism>
<dbReference type="InterPro" id="IPR015424">
    <property type="entry name" value="PyrdxlP-dep_Trfase"/>
</dbReference>
<dbReference type="CDD" id="cd00609">
    <property type="entry name" value="AAT_like"/>
    <property type="match status" value="1"/>
</dbReference>
<evidence type="ECO:0000259" key="12">
    <source>
        <dbReference type="Pfam" id="PF00155"/>
    </source>
</evidence>
<dbReference type="GO" id="GO:0000105">
    <property type="term" value="P:L-histidine biosynthetic process"/>
    <property type="evidence" value="ECO:0007669"/>
    <property type="project" value="UniProtKB-UniRule"/>
</dbReference>
<reference evidence="14 15" key="1">
    <citation type="journal article" date="2021" name="Microbiol. Resour. Announc.">
        <title>Draft Genome Sequence of Coralloluteibacterium stylophorae LMG 29479T.</title>
        <authorList>
            <person name="Karlyshev A.V."/>
            <person name="Kudryashova E.B."/>
            <person name="Ariskina E.V."/>
            <person name="Conroy A.P."/>
            <person name="Abidueva E.Y."/>
        </authorList>
    </citation>
    <scope>NUCLEOTIDE SEQUENCE [LARGE SCALE GENOMIC DNA]</scope>
    <source>
        <strain evidence="14 15">LMG 29479</strain>
    </source>
</reference>
<evidence type="ECO:0000256" key="2">
    <source>
        <dbReference type="ARBA" id="ARBA00005011"/>
    </source>
</evidence>
<keyword evidence="7 11" id="KW-0808">Transferase</keyword>
<name>A0A8J7VUQ2_9GAMM</name>
<evidence type="ECO:0000256" key="10">
    <source>
        <dbReference type="ARBA" id="ARBA00047481"/>
    </source>
</evidence>
<dbReference type="NCBIfam" id="TIGR01141">
    <property type="entry name" value="hisC"/>
    <property type="match status" value="1"/>
</dbReference>
<keyword evidence="5 11" id="KW-0032">Aminotransferase</keyword>
<evidence type="ECO:0000313" key="13">
    <source>
        <dbReference type="EMBL" id="MBR0562143.1"/>
    </source>
</evidence>
<dbReference type="RefSeq" id="WP_211926089.1">
    <property type="nucleotide sequence ID" value="NZ_JAGQFT020000001.1"/>
</dbReference>
<evidence type="ECO:0000256" key="3">
    <source>
        <dbReference type="ARBA" id="ARBA00007970"/>
    </source>
</evidence>
<dbReference type="Pfam" id="PF00155">
    <property type="entry name" value="Aminotran_1_2"/>
    <property type="match status" value="1"/>
</dbReference>
<dbReference type="HAMAP" id="MF_01023">
    <property type="entry name" value="HisC_aminotrans_2"/>
    <property type="match status" value="1"/>
</dbReference>
<evidence type="ECO:0000256" key="7">
    <source>
        <dbReference type="ARBA" id="ARBA00022679"/>
    </source>
</evidence>
<dbReference type="Gene3D" id="3.90.1150.10">
    <property type="entry name" value="Aspartate Aminotransferase, domain 1"/>
    <property type="match status" value="1"/>
</dbReference>
<comment type="cofactor">
    <cofactor evidence="1 11">
        <name>pyridoxal 5'-phosphate</name>
        <dbReference type="ChEBI" id="CHEBI:597326"/>
    </cofactor>
</comment>
<evidence type="ECO:0000256" key="8">
    <source>
        <dbReference type="ARBA" id="ARBA00022898"/>
    </source>
</evidence>
<keyword evidence="15" id="KW-1185">Reference proteome</keyword>
<dbReference type="SUPFAM" id="SSF53383">
    <property type="entry name" value="PLP-dependent transferases"/>
    <property type="match status" value="1"/>
</dbReference>
<dbReference type="InterPro" id="IPR015421">
    <property type="entry name" value="PyrdxlP-dep_Trfase_major"/>
</dbReference>
<dbReference type="Proteomes" id="UP000675747">
    <property type="component" value="Unassembled WGS sequence"/>
</dbReference>
<evidence type="ECO:0000256" key="9">
    <source>
        <dbReference type="ARBA" id="ARBA00023102"/>
    </source>
</evidence>
<evidence type="ECO:0000256" key="5">
    <source>
        <dbReference type="ARBA" id="ARBA00022576"/>
    </source>
</evidence>
<protein>
    <recommendedName>
        <fullName evidence="11">Histidinol-phosphate aminotransferase</fullName>
        <ecNumber evidence="11">2.6.1.9</ecNumber>
    </recommendedName>
    <alternativeName>
        <fullName evidence="11">Imidazole acetol-phosphate transaminase</fullName>
    </alternativeName>
</protein>
<dbReference type="InterPro" id="IPR015422">
    <property type="entry name" value="PyrdxlP-dep_Trfase_small"/>
</dbReference>
<sequence>MSVLDLVREDLRAFGGYSSARREGGQGRVWLNANESPWRAVADSDPQSPGLNRYPQPQPEALVARLAALYGVGPGRLAATRGSDEGIDLLVRALCRAGQDAVLIAPPTFGMYAVAARVQAAPLVEVPLRETDAGWGVDAEAVVAAARERNVRLVFLCSPNNPTGEIVPLATVAGIASALARQAVVVVDEAYAEFADPGASAVGLLGAHPNLVVLRTLSKAHALAGARIGNVLGDPALVRVLRNISAPYPLPAPSVALALAALDDFALQSTRSRIGQVVHERERLATALAAAPGVRRVHPSDANFLLVRFADADAALRALADAGVVVRDMRHLPGLDDALRITVGAPLENDAVLDALGVVRQAGAA</sequence>
<gene>
    <name evidence="11 13" type="primary">hisC</name>
    <name evidence="14" type="ORF">KB893_001915</name>
    <name evidence="13" type="ORF">KB893_06385</name>
</gene>
<evidence type="ECO:0000313" key="15">
    <source>
        <dbReference type="Proteomes" id="UP000675747"/>
    </source>
</evidence>
<dbReference type="GO" id="GO:0030170">
    <property type="term" value="F:pyridoxal phosphate binding"/>
    <property type="evidence" value="ECO:0007669"/>
    <property type="project" value="InterPro"/>
</dbReference>
<dbReference type="EMBL" id="JAGQFT020000001">
    <property type="protein sequence ID" value="MBS7455888.1"/>
    <property type="molecule type" value="Genomic_DNA"/>
</dbReference>
<keyword evidence="6 11" id="KW-0028">Amino-acid biosynthesis</keyword>
<comment type="similarity">
    <text evidence="3 11">Belongs to the class-II pyridoxal-phosphate-dependent aminotransferase family. Histidinol-phosphate aminotransferase subfamily.</text>
</comment>
<evidence type="ECO:0000256" key="1">
    <source>
        <dbReference type="ARBA" id="ARBA00001933"/>
    </source>
</evidence>
<dbReference type="AlphaFoldDB" id="A0A8J7VUQ2"/>
<comment type="catalytic activity">
    <reaction evidence="10 11">
        <text>L-histidinol phosphate + 2-oxoglutarate = 3-(imidazol-4-yl)-2-oxopropyl phosphate + L-glutamate</text>
        <dbReference type="Rhea" id="RHEA:23744"/>
        <dbReference type="ChEBI" id="CHEBI:16810"/>
        <dbReference type="ChEBI" id="CHEBI:29985"/>
        <dbReference type="ChEBI" id="CHEBI:57766"/>
        <dbReference type="ChEBI" id="CHEBI:57980"/>
        <dbReference type="EC" id="2.6.1.9"/>
    </reaction>
</comment>
<dbReference type="InterPro" id="IPR005861">
    <property type="entry name" value="HisP_aminotrans"/>
</dbReference>
<dbReference type="EMBL" id="JAGQFT010000036">
    <property type="protein sequence ID" value="MBR0562143.1"/>
    <property type="molecule type" value="Genomic_DNA"/>
</dbReference>
<dbReference type="UniPathway" id="UPA00031">
    <property type="reaction ID" value="UER00012"/>
</dbReference>
<evidence type="ECO:0000256" key="6">
    <source>
        <dbReference type="ARBA" id="ARBA00022605"/>
    </source>
</evidence>
<evidence type="ECO:0000256" key="4">
    <source>
        <dbReference type="ARBA" id="ARBA00011738"/>
    </source>
</evidence>
<keyword evidence="8 11" id="KW-0663">Pyridoxal phosphate</keyword>
<comment type="subunit">
    <text evidence="4 11">Homodimer.</text>
</comment>
<proteinExistence type="inferred from homology"/>
<dbReference type="PANTHER" id="PTHR42885">
    <property type="entry name" value="HISTIDINOL-PHOSPHATE AMINOTRANSFERASE-RELATED"/>
    <property type="match status" value="1"/>
</dbReference>
<feature type="modified residue" description="N6-(pyridoxal phosphate)lysine" evidence="11">
    <location>
        <position position="219"/>
    </location>
</feature>
<evidence type="ECO:0000256" key="11">
    <source>
        <dbReference type="HAMAP-Rule" id="MF_01023"/>
    </source>
</evidence>
<feature type="domain" description="Aminotransferase class I/classII large" evidence="12">
    <location>
        <begin position="42"/>
        <end position="354"/>
    </location>
</feature>
<comment type="pathway">
    <text evidence="2 11">Amino-acid biosynthesis; L-histidine biosynthesis; L-histidine from 5-phospho-alpha-D-ribose 1-diphosphate: step 7/9.</text>
</comment>